<evidence type="ECO:0000313" key="1">
    <source>
        <dbReference type="EMBL" id="GCE08489.1"/>
    </source>
</evidence>
<dbReference type="Proteomes" id="UP000287224">
    <property type="component" value="Unassembled WGS sequence"/>
</dbReference>
<sequence length="69" mass="7805">MPGRMHTKKSAQRMRDQGKGVERFVEGLIKCKNYACRGLSSICYTEPPCKKNAVQKKRTVVISAHPPQM</sequence>
<dbReference type="EMBL" id="BIFQ01000002">
    <property type="protein sequence ID" value="GCE08489.1"/>
    <property type="molecule type" value="Genomic_DNA"/>
</dbReference>
<name>A0A401ZNP3_9CHLR</name>
<evidence type="ECO:0000313" key="2">
    <source>
        <dbReference type="Proteomes" id="UP000287224"/>
    </source>
</evidence>
<reference evidence="2" key="1">
    <citation type="submission" date="2018-12" db="EMBL/GenBank/DDBJ databases">
        <title>Tengunoibacter tsumagoiensis gen. nov., sp. nov., Dictyobacter kobayashii sp. nov., D. alpinus sp. nov., and D. joshuensis sp. nov. and description of Dictyobacteraceae fam. nov. within the order Ktedonobacterales isolated from Tengu-no-mugimeshi.</title>
        <authorList>
            <person name="Wang C.M."/>
            <person name="Zheng Y."/>
            <person name="Sakai Y."/>
            <person name="Toyoda A."/>
            <person name="Minakuchi Y."/>
            <person name="Abe K."/>
            <person name="Yokota A."/>
            <person name="Yabe S."/>
        </authorList>
    </citation>
    <scope>NUCLEOTIDE SEQUENCE [LARGE SCALE GENOMIC DNA]</scope>
    <source>
        <strain evidence="2">S-27</strain>
    </source>
</reference>
<accession>A0A401ZNP3</accession>
<dbReference type="AlphaFoldDB" id="A0A401ZNP3"/>
<keyword evidence="2" id="KW-1185">Reference proteome</keyword>
<proteinExistence type="predicted"/>
<comment type="caution">
    <text evidence="1">The sequence shown here is derived from an EMBL/GenBank/DDBJ whole genome shotgun (WGS) entry which is preliminary data.</text>
</comment>
<gene>
    <name evidence="1" type="ORF">KDAU_58180</name>
</gene>
<protein>
    <submittedName>
        <fullName evidence="1">Uncharacterized protein</fullName>
    </submittedName>
</protein>
<organism evidence="1 2">
    <name type="scientific">Dictyobacter aurantiacus</name>
    <dbReference type="NCBI Taxonomy" id="1936993"/>
    <lineage>
        <taxon>Bacteria</taxon>
        <taxon>Bacillati</taxon>
        <taxon>Chloroflexota</taxon>
        <taxon>Ktedonobacteria</taxon>
        <taxon>Ktedonobacterales</taxon>
        <taxon>Dictyobacteraceae</taxon>
        <taxon>Dictyobacter</taxon>
    </lineage>
</organism>